<dbReference type="GO" id="GO:0061605">
    <property type="term" value="F:molybdopterin-synthase adenylyltransferase activity"/>
    <property type="evidence" value="ECO:0007669"/>
    <property type="project" value="UniProtKB-EC"/>
</dbReference>
<evidence type="ECO:0000313" key="15">
    <source>
        <dbReference type="Proteomes" id="UP000247609"/>
    </source>
</evidence>
<dbReference type="CDD" id="cd00757">
    <property type="entry name" value="ThiF_MoeB_HesA_family"/>
    <property type="match status" value="1"/>
</dbReference>
<dbReference type="InterPro" id="IPR000594">
    <property type="entry name" value="ThiF_NAD_FAD-bd"/>
</dbReference>
<dbReference type="InterPro" id="IPR035985">
    <property type="entry name" value="Ubiquitin-activating_enz"/>
</dbReference>
<keyword evidence="14" id="KW-0548">Nucleotidyltransferase</keyword>
<evidence type="ECO:0000259" key="13">
    <source>
        <dbReference type="Pfam" id="PF00899"/>
    </source>
</evidence>
<dbReference type="EMBL" id="NOXG01000010">
    <property type="protein sequence ID" value="PYD75372.1"/>
    <property type="molecule type" value="Genomic_DNA"/>
</dbReference>
<sequence length="277" mass="29088">MDFSEEEIQRYARHILLPEVGGTGQEALLGASVLIVGAGGLGSPLALYLAAAGVGRIGLVDDDVVDLSNLQRQIAHVTARVGHAKVESAAAAMRAINPGVRVDCHNIRLGPDNVRELVRAHDIVCDGCDNFATRYLLADACALERRTLVSAAVLRFEGQLSTFRPHEGGPCYRCLYPSAPPAGMVPSCAEAGVFGAVTGVMGTLQATEVLKEILGIGEGLSGRLLIWDALAMRFHTITLPADPDCRLCGPHATIHDLSAHRAHTHGPACAHDAGGVS</sequence>
<dbReference type="PANTHER" id="PTHR10953">
    <property type="entry name" value="UBIQUITIN-ACTIVATING ENZYME E1"/>
    <property type="match status" value="1"/>
</dbReference>
<protein>
    <recommendedName>
        <fullName evidence="9">Molybdopterin-synthase adenylyltransferase</fullName>
        <ecNumber evidence="8">2.7.7.80</ecNumber>
    </recommendedName>
    <alternativeName>
        <fullName evidence="12">MoaD protein adenylase</fullName>
    </alternativeName>
    <alternativeName>
        <fullName evidence="10">Molybdopterin-converting factor subunit 1 adenylase</fullName>
    </alternativeName>
    <alternativeName>
        <fullName evidence="11">Sulfur carrier protein MoaD adenylyltransferase</fullName>
    </alternativeName>
</protein>
<dbReference type="InterPro" id="IPR045886">
    <property type="entry name" value="ThiF/MoeB/HesA"/>
</dbReference>
<dbReference type="AlphaFoldDB" id="A0A318QDL6"/>
<evidence type="ECO:0000256" key="7">
    <source>
        <dbReference type="ARBA" id="ARBA00063809"/>
    </source>
</evidence>
<comment type="catalytic activity">
    <reaction evidence="5">
        <text>[molybdopterin-synthase sulfur-carrier protein]-C-terminal Gly-Gly + ATP + H(+) = [molybdopterin-synthase sulfur-carrier protein]-C-terminal Gly-Gly-AMP + diphosphate</text>
        <dbReference type="Rhea" id="RHEA:43616"/>
        <dbReference type="Rhea" id="RHEA-COMP:12159"/>
        <dbReference type="Rhea" id="RHEA-COMP:12202"/>
        <dbReference type="ChEBI" id="CHEBI:15378"/>
        <dbReference type="ChEBI" id="CHEBI:30616"/>
        <dbReference type="ChEBI" id="CHEBI:33019"/>
        <dbReference type="ChEBI" id="CHEBI:90618"/>
        <dbReference type="ChEBI" id="CHEBI:90778"/>
        <dbReference type="EC" id="2.7.7.80"/>
    </reaction>
</comment>
<dbReference type="SUPFAM" id="SSF69572">
    <property type="entry name" value="Activating enzymes of the ubiquitin-like proteins"/>
    <property type="match status" value="1"/>
</dbReference>
<evidence type="ECO:0000256" key="5">
    <source>
        <dbReference type="ARBA" id="ARBA00052218"/>
    </source>
</evidence>
<dbReference type="GO" id="GO:0005524">
    <property type="term" value="F:ATP binding"/>
    <property type="evidence" value="ECO:0007669"/>
    <property type="project" value="UniProtKB-KW"/>
</dbReference>
<dbReference type="Gene3D" id="3.40.50.720">
    <property type="entry name" value="NAD(P)-binding Rossmann-like Domain"/>
    <property type="match status" value="1"/>
</dbReference>
<evidence type="ECO:0000256" key="8">
    <source>
        <dbReference type="ARBA" id="ARBA00066884"/>
    </source>
</evidence>
<dbReference type="Proteomes" id="UP000247609">
    <property type="component" value="Unassembled WGS sequence"/>
</dbReference>
<accession>A0A318QDL6</accession>
<evidence type="ECO:0000256" key="10">
    <source>
        <dbReference type="ARBA" id="ARBA00075110"/>
    </source>
</evidence>
<dbReference type="FunFam" id="3.40.50.720:FF:000033">
    <property type="entry name" value="Adenylyltransferase and sulfurtransferase MOCS3"/>
    <property type="match status" value="1"/>
</dbReference>
<dbReference type="Pfam" id="PF00899">
    <property type="entry name" value="ThiF"/>
    <property type="match status" value="1"/>
</dbReference>
<gene>
    <name evidence="14" type="ORF">CFR71_09795</name>
</gene>
<evidence type="ECO:0000256" key="3">
    <source>
        <dbReference type="ARBA" id="ARBA00022741"/>
    </source>
</evidence>
<organism evidence="14 15">
    <name type="scientific">Novacetimonas pomaceti</name>
    <dbReference type="NCBI Taxonomy" id="2021998"/>
    <lineage>
        <taxon>Bacteria</taxon>
        <taxon>Pseudomonadati</taxon>
        <taxon>Pseudomonadota</taxon>
        <taxon>Alphaproteobacteria</taxon>
        <taxon>Acetobacterales</taxon>
        <taxon>Acetobacteraceae</taxon>
        <taxon>Novacetimonas</taxon>
    </lineage>
</organism>
<evidence type="ECO:0000256" key="9">
    <source>
        <dbReference type="ARBA" id="ARBA00073635"/>
    </source>
</evidence>
<dbReference type="GO" id="GO:0004792">
    <property type="term" value="F:thiosulfate-cyanide sulfurtransferase activity"/>
    <property type="evidence" value="ECO:0007669"/>
    <property type="project" value="TreeGrafter"/>
</dbReference>
<comment type="similarity">
    <text evidence="1">Belongs to the HesA/MoeB/ThiF family.</text>
</comment>
<keyword evidence="3" id="KW-0547">Nucleotide-binding</keyword>
<dbReference type="RefSeq" id="WP_110530619.1">
    <property type="nucleotide sequence ID" value="NZ_NOXG01000010.1"/>
</dbReference>
<proteinExistence type="inferred from homology"/>
<dbReference type="GO" id="GO:0008146">
    <property type="term" value="F:sulfotransferase activity"/>
    <property type="evidence" value="ECO:0007669"/>
    <property type="project" value="TreeGrafter"/>
</dbReference>
<comment type="subunit">
    <text evidence="7">Homodimer. Forms a stable heterotetrameric complex of 2 MoeB and 2 MoaD during adenylation of MoaD.</text>
</comment>
<evidence type="ECO:0000256" key="4">
    <source>
        <dbReference type="ARBA" id="ARBA00022840"/>
    </source>
</evidence>
<evidence type="ECO:0000256" key="11">
    <source>
        <dbReference type="ARBA" id="ARBA00075328"/>
    </source>
</evidence>
<dbReference type="EC" id="2.7.7.80" evidence="8"/>
<reference evidence="14 15" key="1">
    <citation type="submission" date="2017-07" db="EMBL/GenBank/DDBJ databases">
        <title>A draft genome sequence of Komagataeibacter sp. T5K1.</title>
        <authorList>
            <person name="Skraban J."/>
            <person name="Cleenwerck I."/>
            <person name="Vandamme P."/>
            <person name="Trcek J."/>
        </authorList>
    </citation>
    <scope>NUCLEOTIDE SEQUENCE [LARGE SCALE GENOMIC DNA]</scope>
    <source>
        <strain evidence="14 15">T5K1</strain>
    </source>
</reference>
<dbReference type="NCBIfam" id="NF004281">
    <property type="entry name" value="PRK05690.1"/>
    <property type="match status" value="1"/>
</dbReference>
<comment type="function">
    <text evidence="6">Catalyzes the adenylation by ATP of the carboxyl group of the C-terminal glycine of sulfur carrier protein MoaD.</text>
</comment>
<keyword evidence="2 14" id="KW-0808">Transferase</keyword>
<evidence type="ECO:0000256" key="2">
    <source>
        <dbReference type="ARBA" id="ARBA00022679"/>
    </source>
</evidence>
<evidence type="ECO:0000256" key="6">
    <source>
        <dbReference type="ARBA" id="ARBA00055169"/>
    </source>
</evidence>
<dbReference type="GO" id="GO:0005829">
    <property type="term" value="C:cytosol"/>
    <property type="evidence" value="ECO:0007669"/>
    <property type="project" value="TreeGrafter"/>
</dbReference>
<keyword evidence="4" id="KW-0067">ATP-binding</keyword>
<evidence type="ECO:0000256" key="1">
    <source>
        <dbReference type="ARBA" id="ARBA00009919"/>
    </source>
</evidence>
<feature type="domain" description="THIF-type NAD/FAD binding fold" evidence="13">
    <location>
        <begin position="11"/>
        <end position="246"/>
    </location>
</feature>
<evidence type="ECO:0000256" key="12">
    <source>
        <dbReference type="ARBA" id="ARBA00078531"/>
    </source>
</evidence>
<name>A0A318QDL6_9PROT</name>
<evidence type="ECO:0000313" key="14">
    <source>
        <dbReference type="EMBL" id="PYD75372.1"/>
    </source>
</evidence>
<dbReference type="GO" id="GO:0008641">
    <property type="term" value="F:ubiquitin-like modifier activating enzyme activity"/>
    <property type="evidence" value="ECO:0007669"/>
    <property type="project" value="InterPro"/>
</dbReference>
<dbReference type="PANTHER" id="PTHR10953:SF102">
    <property type="entry name" value="ADENYLYLTRANSFERASE AND SULFURTRANSFERASE MOCS3"/>
    <property type="match status" value="1"/>
</dbReference>
<comment type="caution">
    <text evidence="14">The sequence shown here is derived from an EMBL/GenBank/DDBJ whole genome shotgun (WGS) entry which is preliminary data.</text>
</comment>